<accession>A0A5C8UNV3</accession>
<evidence type="ECO:0000256" key="1">
    <source>
        <dbReference type="ARBA" id="ARBA00005568"/>
    </source>
</evidence>
<evidence type="ECO:0000313" key="5">
    <source>
        <dbReference type="EMBL" id="TXN29978.1"/>
    </source>
</evidence>
<evidence type="ECO:0000313" key="6">
    <source>
        <dbReference type="Proteomes" id="UP000321379"/>
    </source>
</evidence>
<organism evidence="5 6">
    <name type="scientific">Lacisediminihabitans profunda</name>
    <dbReference type="NCBI Taxonomy" id="2594790"/>
    <lineage>
        <taxon>Bacteria</taxon>
        <taxon>Bacillati</taxon>
        <taxon>Actinomycetota</taxon>
        <taxon>Actinomycetes</taxon>
        <taxon>Micrococcales</taxon>
        <taxon>Microbacteriaceae</taxon>
        <taxon>Lacisediminihabitans</taxon>
    </lineage>
</organism>
<reference evidence="5 6" key="1">
    <citation type="submission" date="2019-08" db="EMBL/GenBank/DDBJ databases">
        <title>Bacterial whole genome sequence for Glaciihabitans sp. CHu50b-6-2.</title>
        <authorList>
            <person name="Jin L."/>
        </authorList>
    </citation>
    <scope>NUCLEOTIDE SEQUENCE [LARGE SCALE GENOMIC DNA]</scope>
    <source>
        <strain evidence="5 6">CHu50b-6-2</strain>
    </source>
</reference>
<keyword evidence="2" id="KW-0479">Metal-binding</keyword>
<proteinExistence type="inferred from homology"/>
<evidence type="ECO:0000256" key="2">
    <source>
        <dbReference type="ARBA" id="ARBA00022723"/>
    </source>
</evidence>
<dbReference type="Gene3D" id="3.20.20.60">
    <property type="entry name" value="Phosphoenolpyruvate-binding domains"/>
    <property type="match status" value="1"/>
</dbReference>
<dbReference type="Pfam" id="PF03328">
    <property type="entry name" value="HpcH_HpaI"/>
    <property type="match status" value="1"/>
</dbReference>
<dbReference type="GO" id="GO:0005737">
    <property type="term" value="C:cytoplasm"/>
    <property type="evidence" value="ECO:0007669"/>
    <property type="project" value="TreeGrafter"/>
</dbReference>
<evidence type="ECO:0000259" key="4">
    <source>
        <dbReference type="Pfam" id="PF03328"/>
    </source>
</evidence>
<name>A0A5C8UNV3_9MICO</name>
<dbReference type="EMBL" id="VRMG01000008">
    <property type="protein sequence ID" value="TXN29978.1"/>
    <property type="molecule type" value="Genomic_DNA"/>
</dbReference>
<dbReference type="Proteomes" id="UP000321379">
    <property type="component" value="Unassembled WGS sequence"/>
</dbReference>
<evidence type="ECO:0000256" key="3">
    <source>
        <dbReference type="ARBA" id="ARBA00023239"/>
    </source>
</evidence>
<keyword evidence="6" id="KW-1185">Reference proteome</keyword>
<dbReference type="SUPFAM" id="SSF51621">
    <property type="entry name" value="Phosphoenolpyruvate/pyruvate domain"/>
    <property type="match status" value="1"/>
</dbReference>
<comment type="similarity">
    <text evidence="1">Belongs to the HpcH/HpaI aldolase family.</text>
</comment>
<dbReference type="InterPro" id="IPR050251">
    <property type="entry name" value="HpcH-HpaI_aldolase"/>
</dbReference>
<comment type="caution">
    <text evidence="5">The sequence shown here is derived from an EMBL/GenBank/DDBJ whole genome shotgun (WGS) entry which is preliminary data.</text>
</comment>
<dbReference type="AlphaFoldDB" id="A0A5C8UNV3"/>
<dbReference type="GO" id="GO:0046872">
    <property type="term" value="F:metal ion binding"/>
    <property type="evidence" value="ECO:0007669"/>
    <property type="project" value="UniProtKB-KW"/>
</dbReference>
<protein>
    <submittedName>
        <fullName evidence="5">2,4-dihydroxyhept-2-ene-1,7-dioic acid aldolase</fullName>
    </submittedName>
</protein>
<feature type="domain" description="HpcH/HpaI aldolase/citrate lyase" evidence="4">
    <location>
        <begin position="22"/>
        <end position="244"/>
    </location>
</feature>
<dbReference type="RefSeq" id="WP_147784021.1">
    <property type="nucleotide sequence ID" value="NZ_VRMG01000008.1"/>
</dbReference>
<sequence length="261" mass="27151">MSEPRRSLLRAALARTEGPALGTFVKLPSQETVELIAIAGFDFIVIDLEHSPMDLETASRHIGVARALGVSSVVRVPGLAGGWVQRILDAGAEGIMLPHVDTVEQAEAGVRAVRFEPWGLRGVGSTSRAGDWGLMPQTEYLRFGQEEVVFMPQIESGEGAANAAAIAAVRGVDALFIGTNDMSNSVGKPQGGPEMNELTQGVIRAAKAAGLPVGNPAGVTREAVQSAVDQGYTFLVQSNDTTLFATAAAAAVKAGRSVGFA</sequence>
<dbReference type="GO" id="GO:0016832">
    <property type="term" value="F:aldehyde-lyase activity"/>
    <property type="evidence" value="ECO:0007669"/>
    <property type="project" value="TreeGrafter"/>
</dbReference>
<dbReference type="PANTHER" id="PTHR30502:SF0">
    <property type="entry name" value="PHOSPHOENOLPYRUVATE CARBOXYLASE FAMILY PROTEIN"/>
    <property type="match status" value="1"/>
</dbReference>
<dbReference type="InterPro" id="IPR005000">
    <property type="entry name" value="Aldolase/citrate-lyase_domain"/>
</dbReference>
<dbReference type="PANTHER" id="PTHR30502">
    <property type="entry name" value="2-KETO-3-DEOXY-L-RHAMNONATE ALDOLASE"/>
    <property type="match status" value="1"/>
</dbReference>
<dbReference type="InterPro" id="IPR040442">
    <property type="entry name" value="Pyrv_kinase-like_dom_sf"/>
</dbReference>
<keyword evidence="3" id="KW-0456">Lyase</keyword>
<gene>
    <name evidence="5" type="ORF">FVP33_12675</name>
</gene>
<dbReference type="InterPro" id="IPR015813">
    <property type="entry name" value="Pyrv/PenolPyrv_kinase-like_dom"/>
</dbReference>